<dbReference type="Proteomes" id="UP000476338">
    <property type="component" value="Unassembled WGS sequence"/>
</dbReference>
<dbReference type="RefSeq" id="WP_154570796.1">
    <property type="nucleotide sequence ID" value="NZ_VWSJ01000015.1"/>
</dbReference>
<feature type="domain" description="CinA C-terminal" evidence="1">
    <location>
        <begin position="199"/>
        <end position="345"/>
    </location>
</feature>
<organism evidence="2 3">
    <name type="scientific">Campylobacter portucalensis</name>
    <dbReference type="NCBI Taxonomy" id="2608384"/>
    <lineage>
        <taxon>Bacteria</taxon>
        <taxon>Pseudomonadati</taxon>
        <taxon>Campylobacterota</taxon>
        <taxon>Epsilonproteobacteria</taxon>
        <taxon>Campylobacterales</taxon>
        <taxon>Campylobacteraceae</taxon>
        <taxon>Campylobacter</taxon>
    </lineage>
</organism>
<sequence>MKNLLLIISSSIKINQPFLDYIFKSYIENFGNLDDIKFIEKINLKQNLEFCISNYSQITIITDNSTHYLTNKILATINEDLLILNEFDDLIPQNSLNYQKNSILIDIKGVKINLIKATPLNLLPKFLIQNKNKTTTFFIYDNNPIEIKNLKNKFQIDIISTKYSNFITKFQAKELKFGYLDGFINEIKSNFKTAIFSDDLVNFIVKKLKKHNAKITFAESYTAGLLTSEFSKTSDFSEIFDGSLVVYSKQIKHTWLDIEDEILNKFGAISIECVEQMLDGALRASGASFAIAISGVDDFSAKDEIKSIIVGVANFDNKIIKKFHINTNIYFKKEVVNIAISLLIELCRDIFFDDNLHYFTKN</sequence>
<reference evidence="2 3" key="2">
    <citation type="submission" date="2020-03" db="EMBL/GenBank/DDBJ databases">
        <title>Campylobacter portucalensis sp. nov., a new species of Campylobacter isolated from the reproductive tract of bulls.</title>
        <authorList>
            <person name="Silva M.F."/>
            <person name="Pereira G."/>
            <person name="Carneiro C."/>
            <person name="Hemphill A."/>
            <person name="Mateus L."/>
            <person name="Lopes-Da-Costa L."/>
            <person name="Silva E."/>
        </authorList>
    </citation>
    <scope>NUCLEOTIDE SEQUENCE [LARGE SCALE GENOMIC DNA]</scope>
    <source>
        <strain evidence="2 3">FMV-PI01</strain>
    </source>
</reference>
<evidence type="ECO:0000313" key="2">
    <source>
        <dbReference type="EMBL" id="MSN96527.1"/>
    </source>
</evidence>
<evidence type="ECO:0000259" key="1">
    <source>
        <dbReference type="Pfam" id="PF02464"/>
    </source>
</evidence>
<evidence type="ECO:0000313" key="3">
    <source>
        <dbReference type="Proteomes" id="UP000476338"/>
    </source>
</evidence>
<proteinExistence type="predicted"/>
<dbReference type="SUPFAM" id="SSF142433">
    <property type="entry name" value="CinA-like"/>
    <property type="match status" value="1"/>
</dbReference>
<name>A0A6L5WJV7_9BACT</name>
<dbReference type="InterPro" id="IPR036653">
    <property type="entry name" value="CinA-like_C"/>
</dbReference>
<dbReference type="Pfam" id="PF02464">
    <property type="entry name" value="CinA"/>
    <property type="match status" value="1"/>
</dbReference>
<keyword evidence="3" id="KW-1185">Reference proteome</keyword>
<dbReference type="NCBIfam" id="TIGR00199">
    <property type="entry name" value="PncC_domain"/>
    <property type="match status" value="1"/>
</dbReference>
<accession>A0A6L5WJV7</accession>
<dbReference type="InterPro" id="IPR008136">
    <property type="entry name" value="CinA_C"/>
</dbReference>
<gene>
    <name evidence="2" type="ORF">F1B92_04980</name>
</gene>
<dbReference type="EMBL" id="VWSJ01000015">
    <property type="protein sequence ID" value="MSN96527.1"/>
    <property type="molecule type" value="Genomic_DNA"/>
</dbReference>
<dbReference type="Gene3D" id="3.90.950.20">
    <property type="entry name" value="CinA-like"/>
    <property type="match status" value="1"/>
</dbReference>
<reference evidence="2 3" key="1">
    <citation type="submission" date="2019-09" db="EMBL/GenBank/DDBJ databases">
        <authorList>
            <person name="Silva M."/>
            <person name="Pereira G."/>
            <person name="Lopes-Da-Costa L."/>
            <person name="Silva E."/>
        </authorList>
    </citation>
    <scope>NUCLEOTIDE SEQUENCE [LARGE SCALE GENOMIC DNA]</scope>
    <source>
        <strain evidence="2 3">FMV-PI01</strain>
    </source>
</reference>
<protein>
    <submittedName>
        <fullName evidence="2">CinA family protein</fullName>
    </submittedName>
</protein>
<dbReference type="AlphaFoldDB" id="A0A6L5WJV7"/>
<comment type="caution">
    <text evidence="2">The sequence shown here is derived from an EMBL/GenBank/DDBJ whole genome shotgun (WGS) entry which is preliminary data.</text>
</comment>